<evidence type="ECO:0000256" key="1">
    <source>
        <dbReference type="SAM" id="Phobius"/>
    </source>
</evidence>
<sequence>MIHFKEDHDFLFNNQIRGLKYVQAQLVIYLAVFIDLNVFKVKMIHNFLKNYLKNLIQYNLEQH</sequence>
<dbReference type="AlphaFoldDB" id="A0A8S1T566"/>
<dbReference type="Proteomes" id="UP000689195">
    <property type="component" value="Unassembled WGS sequence"/>
</dbReference>
<comment type="caution">
    <text evidence="2">The sequence shown here is derived from an EMBL/GenBank/DDBJ whole genome shotgun (WGS) entry which is preliminary data.</text>
</comment>
<dbReference type="EMBL" id="CAJJDO010000018">
    <property type="protein sequence ID" value="CAD8148911.1"/>
    <property type="molecule type" value="Genomic_DNA"/>
</dbReference>
<feature type="transmembrane region" description="Helical" evidence="1">
    <location>
        <begin position="20"/>
        <end position="39"/>
    </location>
</feature>
<proteinExistence type="predicted"/>
<keyword evidence="1" id="KW-1133">Transmembrane helix</keyword>
<evidence type="ECO:0000313" key="3">
    <source>
        <dbReference type="Proteomes" id="UP000689195"/>
    </source>
</evidence>
<keyword evidence="3" id="KW-1185">Reference proteome</keyword>
<accession>A0A8S1T566</accession>
<organism evidence="2 3">
    <name type="scientific">Paramecium pentaurelia</name>
    <dbReference type="NCBI Taxonomy" id="43138"/>
    <lineage>
        <taxon>Eukaryota</taxon>
        <taxon>Sar</taxon>
        <taxon>Alveolata</taxon>
        <taxon>Ciliophora</taxon>
        <taxon>Intramacronucleata</taxon>
        <taxon>Oligohymenophorea</taxon>
        <taxon>Peniculida</taxon>
        <taxon>Parameciidae</taxon>
        <taxon>Paramecium</taxon>
    </lineage>
</organism>
<gene>
    <name evidence="2" type="ORF">PPENT_87.1.T0180304</name>
</gene>
<reference evidence="2" key="1">
    <citation type="submission" date="2021-01" db="EMBL/GenBank/DDBJ databases">
        <authorList>
            <consortium name="Genoscope - CEA"/>
            <person name="William W."/>
        </authorList>
    </citation>
    <scope>NUCLEOTIDE SEQUENCE</scope>
</reference>
<evidence type="ECO:0000313" key="2">
    <source>
        <dbReference type="EMBL" id="CAD8148911.1"/>
    </source>
</evidence>
<protein>
    <submittedName>
        <fullName evidence="2">Uncharacterized protein</fullName>
    </submittedName>
</protein>
<keyword evidence="1" id="KW-0812">Transmembrane</keyword>
<keyword evidence="1" id="KW-0472">Membrane</keyword>
<name>A0A8S1T566_9CILI</name>